<feature type="compositionally biased region" description="Polar residues" evidence="7">
    <location>
        <begin position="64"/>
        <end position="80"/>
    </location>
</feature>
<protein>
    <recommendedName>
        <fullName evidence="8">HAT C-terminal dimerisation domain-containing protein</fullName>
    </recommendedName>
</protein>
<keyword evidence="4" id="KW-0862">Zinc</keyword>
<dbReference type="InterPro" id="IPR008906">
    <property type="entry name" value="HATC_C_dom"/>
</dbReference>
<name>A0A4S4MUF9_9APHY</name>
<feature type="region of interest" description="Disordered" evidence="7">
    <location>
        <begin position="1"/>
        <end position="24"/>
    </location>
</feature>
<feature type="coiled-coil region" evidence="6">
    <location>
        <begin position="448"/>
        <end position="475"/>
    </location>
</feature>
<evidence type="ECO:0000256" key="2">
    <source>
        <dbReference type="ARBA" id="ARBA00022723"/>
    </source>
</evidence>
<dbReference type="SUPFAM" id="SSF53098">
    <property type="entry name" value="Ribonuclease H-like"/>
    <property type="match status" value="1"/>
</dbReference>
<dbReference type="GO" id="GO:0008270">
    <property type="term" value="F:zinc ion binding"/>
    <property type="evidence" value="ECO:0007669"/>
    <property type="project" value="UniProtKB-KW"/>
</dbReference>
<feature type="compositionally biased region" description="Basic and acidic residues" evidence="7">
    <location>
        <begin position="85"/>
        <end position="101"/>
    </location>
</feature>
<dbReference type="GO" id="GO:0005634">
    <property type="term" value="C:nucleus"/>
    <property type="evidence" value="ECO:0007669"/>
    <property type="project" value="UniProtKB-SubCell"/>
</dbReference>
<comment type="caution">
    <text evidence="9">The sequence shown here is derived from an EMBL/GenBank/DDBJ whole genome shotgun (WGS) entry which is preliminary data.</text>
</comment>
<accession>A0A4S4MUF9</accession>
<dbReference type="OrthoDB" id="2792843at2759"/>
<dbReference type="PANTHER" id="PTHR46481:SF10">
    <property type="entry name" value="ZINC FINGER BED DOMAIN-CONTAINING PROTEIN 39"/>
    <property type="match status" value="1"/>
</dbReference>
<organism evidence="9 10">
    <name type="scientific">Antrodiella citrinella</name>
    <dbReference type="NCBI Taxonomy" id="2447956"/>
    <lineage>
        <taxon>Eukaryota</taxon>
        <taxon>Fungi</taxon>
        <taxon>Dikarya</taxon>
        <taxon>Basidiomycota</taxon>
        <taxon>Agaricomycotina</taxon>
        <taxon>Agaricomycetes</taxon>
        <taxon>Polyporales</taxon>
        <taxon>Steccherinaceae</taxon>
        <taxon>Antrodiella</taxon>
    </lineage>
</organism>
<evidence type="ECO:0000256" key="7">
    <source>
        <dbReference type="SAM" id="MobiDB-lite"/>
    </source>
</evidence>
<feature type="region of interest" description="Disordered" evidence="7">
    <location>
        <begin position="725"/>
        <end position="748"/>
    </location>
</feature>
<dbReference type="InterPro" id="IPR012337">
    <property type="entry name" value="RNaseH-like_sf"/>
</dbReference>
<evidence type="ECO:0000256" key="5">
    <source>
        <dbReference type="ARBA" id="ARBA00023242"/>
    </source>
</evidence>
<evidence type="ECO:0000256" key="3">
    <source>
        <dbReference type="ARBA" id="ARBA00022771"/>
    </source>
</evidence>
<keyword evidence="2" id="KW-0479">Metal-binding</keyword>
<keyword evidence="6" id="KW-0175">Coiled coil</keyword>
<keyword evidence="5" id="KW-0539">Nucleus</keyword>
<dbReference type="InterPro" id="IPR052035">
    <property type="entry name" value="ZnF_BED_domain_contain"/>
</dbReference>
<evidence type="ECO:0000259" key="8">
    <source>
        <dbReference type="Pfam" id="PF05699"/>
    </source>
</evidence>
<sequence length="857" mass="96500">MNSDEGPRGPSKRKANRDRYHDSMKALKTTAQSTASAAAAAGRKVLATAKKSTKTKGKKPASAVPTSTRSATSPIRSSPNLDEGDGVRPRPSIRRESRVLTEEEEDAALDKMMEDVPDVTEILSDEEEKGDEDEESGGEEPEDAESQLKRLQADWKAPVYAFYGRDIEIVERDGRRIHKFHCIKPGCKVAISRYLDTTDSKSTGNLTKHIQKCWGQDALESARNMKTADGAQKSVDRLARTGSITVSFKRVGKGKVTYSIRQLNSTETRATVVDWVAGSLRPFKIVQDPAFLKLMKSGQPEYWVPSPTTVARDVHQVFASVRQRVAEMLNEHEGDLSFAADCWTSPNHRAYMAITVHYEKEGEAKCLPLDVVEVPFSHTGVALAEEFERVLREFGIQDKFLAFTSDNATNNDSMVAHLEKINDVFGAKKILSPFDTSKTKVGGPADLANRIMGDLDNLADDLELAEEDLASLGDIMDGGEAGASDDNMEGWEDEDISHLTEEERREYNVSALPVKQVLVKLRKIAYAIINSTTKLLPAWKKILADLGLKDRKMPRDVATRWNSTYTMLAFAIEYRRALDRLTQDREMLLREFELTEEEWEFVRQLRDVLKIFYDSTTYFSSSTPNIAQIIPSMDMIDRHLATAMVNSQYCDAIRSAAKLAKVTLNRYYSKTDMTDIYRIAMVLHPRHKLEYFITANWDAEWIATAKRITYDKFLNSYVGRAIAEEDNEDDSGDDSDKPGESQRSTSKNTFSAAEMFAPLQTLAQGNELDRYLREDLVDLPPGDSALKWWYDRRKVYPCLSRMARDFLSIPATSVDVERIFSKDEDVLKAVKQPAAENVKDLAKLAPGWDRIDKTDFK</sequence>
<feature type="compositionally biased region" description="Acidic residues" evidence="7">
    <location>
        <begin position="115"/>
        <end position="145"/>
    </location>
</feature>
<dbReference type="EMBL" id="SGPM01000100">
    <property type="protein sequence ID" value="THH29942.1"/>
    <property type="molecule type" value="Genomic_DNA"/>
</dbReference>
<feature type="domain" description="HAT C-terminal dimerisation" evidence="8">
    <location>
        <begin position="767"/>
        <end position="826"/>
    </location>
</feature>
<dbReference type="SUPFAM" id="SSF140996">
    <property type="entry name" value="Hermes dimerisation domain"/>
    <property type="match status" value="1"/>
</dbReference>
<dbReference type="Pfam" id="PF05699">
    <property type="entry name" value="Dimer_Tnp_hAT"/>
    <property type="match status" value="1"/>
</dbReference>
<feature type="coiled-coil region" evidence="6">
    <location>
        <begin position="571"/>
        <end position="598"/>
    </location>
</feature>
<keyword evidence="3" id="KW-0863">Zinc-finger</keyword>
<gene>
    <name evidence="9" type="ORF">EUX98_g4230</name>
</gene>
<feature type="region of interest" description="Disordered" evidence="7">
    <location>
        <begin position="48"/>
        <end position="148"/>
    </location>
</feature>
<keyword evidence="10" id="KW-1185">Reference proteome</keyword>
<dbReference type="GO" id="GO:0046983">
    <property type="term" value="F:protein dimerization activity"/>
    <property type="evidence" value="ECO:0007669"/>
    <property type="project" value="InterPro"/>
</dbReference>
<evidence type="ECO:0000313" key="10">
    <source>
        <dbReference type="Proteomes" id="UP000308730"/>
    </source>
</evidence>
<comment type="subcellular location">
    <subcellularLocation>
        <location evidence="1">Nucleus</location>
    </subcellularLocation>
</comment>
<reference evidence="9 10" key="1">
    <citation type="submission" date="2019-02" db="EMBL/GenBank/DDBJ databases">
        <title>Genome sequencing of the rare red list fungi Antrodiella citrinella (Flaviporus citrinellus).</title>
        <authorList>
            <person name="Buettner E."/>
            <person name="Kellner H."/>
        </authorList>
    </citation>
    <scope>NUCLEOTIDE SEQUENCE [LARGE SCALE GENOMIC DNA]</scope>
    <source>
        <strain evidence="9 10">DSM 108506</strain>
    </source>
</reference>
<evidence type="ECO:0000256" key="6">
    <source>
        <dbReference type="SAM" id="Coils"/>
    </source>
</evidence>
<proteinExistence type="predicted"/>
<dbReference type="AlphaFoldDB" id="A0A4S4MUF9"/>
<evidence type="ECO:0000313" key="9">
    <source>
        <dbReference type="EMBL" id="THH29942.1"/>
    </source>
</evidence>
<dbReference type="Proteomes" id="UP000308730">
    <property type="component" value="Unassembled WGS sequence"/>
</dbReference>
<evidence type="ECO:0000256" key="1">
    <source>
        <dbReference type="ARBA" id="ARBA00004123"/>
    </source>
</evidence>
<dbReference type="PANTHER" id="PTHR46481">
    <property type="entry name" value="ZINC FINGER BED DOMAIN-CONTAINING PROTEIN 4"/>
    <property type="match status" value="1"/>
</dbReference>
<evidence type="ECO:0000256" key="4">
    <source>
        <dbReference type="ARBA" id="ARBA00022833"/>
    </source>
</evidence>